<gene>
    <name evidence="5" type="ORF">Lalb_Chr02g0144491</name>
</gene>
<evidence type="ECO:0000256" key="4">
    <source>
        <dbReference type="SAM" id="MobiDB-lite"/>
    </source>
</evidence>
<dbReference type="OrthoDB" id="1431302at2759"/>
<accession>A0A6A4QZG3</accession>
<dbReference type="Proteomes" id="UP000447434">
    <property type="component" value="Chromosome 2"/>
</dbReference>
<proteinExistence type="inferred from homology"/>
<dbReference type="PANTHER" id="PTHR15367:SF2">
    <property type="entry name" value="DNA-DIRECTED RNA POLYMERASE III SUBUNIT"/>
    <property type="match status" value="1"/>
</dbReference>
<organism evidence="5 6">
    <name type="scientific">Lupinus albus</name>
    <name type="common">White lupine</name>
    <name type="synonym">Lupinus termis</name>
    <dbReference type="NCBI Taxonomy" id="3870"/>
    <lineage>
        <taxon>Eukaryota</taxon>
        <taxon>Viridiplantae</taxon>
        <taxon>Streptophyta</taxon>
        <taxon>Embryophyta</taxon>
        <taxon>Tracheophyta</taxon>
        <taxon>Spermatophyta</taxon>
        <taxon>Magnoliopsida</taxon>
        <taxon>eudicotyledons</taxon>
        <taxon>Gunneridae</taxon>
        <taxon>Pentapetalae</taxon>
        <taxon>rosids</taxon>
        <taxon>fabids</taxon>
        <taxon>Fabales</taxon>
        <taxon>Fabaceae</taxon>
        <taxon>Papilionoideae</taxon>
        <taxon>50 kb inversion clade</taxon>
        <taxon>genistoids sensu lato</taxon>
        <taxon>core genistoids</taxon>
        <taxon>Genisteae</taxon>
        <taxon>Lupinus</taxon>
    </lineage>
</organism>
<evidence type="ECO:0000313" key="6">
    <source>
        <dbReference type="Proteomes" id="UP000447434"/>
    </source>
</evidence>
<keyword evidence="3" id="KW-0539">Nucleus</keyword>
<comment type="subcellular location">
    <subcellularLocation>
        <location evidence="1">Nucleus</location>
    </subcellularLocation>
</comment>
<sequence>MAGRGRGRGRGGRGFGGSFQYARQVEFVPFPEDVELPKVKIDEIGPNMKKLLRWGDKFQNYWKASPYFLEETTLKGDDESQSMHIARYSDKKKIKFTRDSLSQILVFNGFAKELVQGQSGPMRSQKKVRWNPESGLKRLEFFEQQEKKGQGKVNKGEEEKKDEDEDEIGEDGEASDEDEIGDDDYIKGEYYDDNEDDYNDVDDGDDEGTY</sequence>
<keyword evidence="5" id="KW-0804">Transcription</keyword>
<comment type="similarity">
    <text evidence="2">Belongs to the eukaryotic RPC7 RNA polymerase subunit family.</text>
</comment>
<protein>
    <submittedName>
        <fullName evidence="5">Putative DNA-directed RNA polymerase III, subunit Rpc31</fullName>
    </submittedName>
</protein>
<comment type="caution">
    <text evidence="5">The sequence shown here is derived from an EMBL/GenBank/DDBJ whole genome shotgun (WGS) entry which is preliminary data.</text>
</comment>
<dbReference type="GO" id="GO:0005666">
    <property type="term" value="C:RNA polymerase III complex"/>
    <property type="evidence" value="ECO:0007669"/>
    <property type="project" value="TreeGrafter"/>
</dbReference>
<evidence type="ECO:0000256" key="2">
    <source>
        <dbReference type="ARBA" id="ARBA00008352"/>
    </source>
</evidence>
<feature type="compositionally biased region" description="Basic and acidic residues" evidence="4">
    <location>
        <begin position="139"/>
        <end position="159"/>
    </location>
</feature>
<dbReference type="EMBL" id="WOCE01000002">
    <property type="protein sequence ID" value="KAE9618606.1"/>
    <property type="molecule type" value="Genomic_DNA"/>
</dbReference>
<feature type="compositionally biased region" description="Acidic residues" evidence="4">
    <location>
        <begin position="191"/>
        <end position="210"/>
    </location>
</feature>
<dbReference type="InterPro" id="IPR024661">
    <property type="entry name" value="RNA_pol_III_Rpc31"/>
</dbReference>
<keyword evidence="5" id="KW-0240">DNA-directed RNA polymerase</keyword>
<name>A0A6A4QZG3_LUPAL</name>
<reference evidence="6" key="1">
    <citation type="journal article" date="2020" name="Nat. Commun.">
        <title>Genome sequence of the cluster root forming white lupin.</title>
        <authorList>
            <person name="Hufnagel B."/>
            <person name="Marques A."/>
            <person name="Soriano A."/>
            <person name="Marques L."/>
            <person name="Divol F."/>
            <person name="Doumas P."/>
            <person name="Sallet E."/>
            <person name="Mancinotti D."/>
            <person name="Carrere S."/>
            <person name="Marande W."/>
            <person name="Arribat S."/>
            <person name="Keller J."/>
            <person name="Huneau C."/>
            <person name="Blein T."/>
            <person name="Aime D."/>
            <person name="Laguerre M."/>
            <person name="Taylor J."/>
            <person name="Schubert V."/>
            <person name="Nelson M."/>
            <person name="Geu-Flores F."/>
            <person name="Crespi M."/>
            <person name="Gallardo-Guerrero K."/>
            <person name="Delaux P.-M."/>
            <person name="Salse J."/>
            <person name="Berges H."/>
            <person name="Guyot R."/>
            <person name="Gouzy J."/>
            <person name="Peret B."/>
        </authorList>
    </citation>
    <scope>NUCLEOTIDE SEQUENCE [LARGE SCALE GENOMIC DNA]</scope>
    <source>
        <strain evidence="6">cv. Amiga</strain>
    </source>
</reference>
<evidence type="ECO:0000313" key="5">
    <source>
        <dbReference type="EMBL" id="KAE9618606.1"/>
    </source>
</evidence>
<feature type="compositionally biased region" description="Acidic residues" evidence="4">
    <location>
        <begin position="160"/>
        <end position="183"/>
    </location>
</feature>
<dbReference type="AlphaFoldDB" id="A0A6A4QZG3"/>
<dbReference type="PANTHER" id="PTHR15367">
    <property type="entry name" value="DNA-DIRECTED RNA POLYMERASE III"/>
    <property type="match status" value="1"/>
</dbReference>
<evidence type="ECO:0000256" key="1">
    <source>
        <dbReference type="ARBA" id="ARBA00004123"/>
    </source>
</evidence>
<dbReference type="GO" id="GO:0006383">
    <property type="term" value="P:transcription by RNA polymerase III"/>
    <property type="evidence" value="ECO:0007669"/>
    <property type="project" value="InterPro"/>
</dbReference>
<feature type="region of interest" description="Disordered" evidence="4">
    <location>
        <begin position="139"/>
        <end position="210"/>
    </location>
</feature>
<evidence type="ECO:0000256" key="3">
    <source>
        <dbReference type="ARBA" id="ARBA00023242"/>
    </source>
</evidence>
<keyword evidence="6" id="KW-1185">Reference proteome</keyword>
<dbReference type="Pfam" id="PF11705">
    <property type="entry name" value="RNA_pol_3_Rpc31"/>
    <property type="match status" value="1"/>
</dbReference>